<accession>A0ABW7X3R4</accession>
<dbReference type="EMBL" id="JBIRYO010000013">
    <property type="protein sequence ID" value="MFI2475759.1"/>
    <property type="molecule type" value="Genomic_DNA"/>
</dbReference>
<evidence type="ECO:0000313" key="2">
    <source>
        <dbReference type="Proteomes" id="UP001611415"/>
    </source>
</evidence>
<keyword evidence="2" id="KW-1185">Reference proteome</keyword>
<gene>
    <name evidence="1" type="ORF">ACH49W_20500</name>
</gene>
<proteinExistence type="predicted"/>
<evidence type="ECO:0000313" key="1">
    <source>
        <dbReference type="EMBL" id="MFI2475759.1"/>
    </source>
</evidence>
<protein>
    <submittedName>
        <fullName evidence="1">Uncharacterized protein</fullName>
    </submittedName>
</protein>
<organism evidence="1 2">
    <name type="scientific">Nocardia xishanensis</name>
    <dbReference type="NCBI Taxonomy" id="238964"/>
    <lineage>
        <taxon>Bacteria</taxon>
        <taxon>Bacillati</taxon>
        <taxon>Actinomycetota</taxon>
        <taxon>Actinomycetes</taxon>
        <taxon>Mycobacteriales</taxon>
        <taxon>Nocardiaceae</taxon>
        <taxon>Nocardia</taxon>
    </lineage>
</organism>
<dbReference type="Proteomes" id="UP001611415">
    <property type="component" value="Unassembled WGS sequence"/>
</dbReference>
<name>A0ABW7X3R4_9NOCA</name>
<sequence length="343" mass="36450">MQTAHRGDDPDAALQNFDFRSERLRDYDVLWLFGFEGNNDGAVHGTPIADGEIAAVFDFMNAGGGVFATGDHSGMGSFMCGRIPRVRTMRKWFGVEYRPADAPTHALDWRGEVVTAANWPAKSVPGGLDRADTLVFNPRGGIAADGTLVRDTESLYQFDNQSDDIAQTLVLDPPVHSILRRADGASITRFPDHMHEGEVVTPADLEAVVAPEDTPVPEYPSVDGVRPAPRVIATGTATAGHSVALTADPCLSGNPPGDPAPSVAMTIGILCAYDGLPAGVGRIVTDSSFHHYVDVNLIGDPCGSTPDRRRGFGMPYRPPAPGSVLADLGTCYVNIVRWLAGSG</sequence>
<reference evidence="1 2" key="1">
    <citation type="submission" date="2024-10" db="EMBL/GenBank/DDBJ databases">
        <title>The Natural Products Discovery Center: Release of the First 8490 Sequenced Strains for Exploring Actinobacteria Biosynthetic Diversity.</title>
        <authorList>
            <person name="Kalkreuter E."/>
            <person name="Kautsar S.A."/>
            <person name="Yang D."/>
            <person name="Bader C.D."/>
            <person name="Teijaro C.N."/>
            <person name="Fluegel L."/>
            <person name="Davis C.M."/>
            <person name="Simpson J.R."/>
            <person name="Lauterbach L."/>
            <person name="Steele A.D."/>
            <person name="Gui C."/>
            <person name="Meng S."/>
            <person name="Li G."/>
            <person name="Viehrig K."/>
            <person name="Ye F."/>
            <person name="Su P."/>
            <person name="Kiefer A.F."/>
            <person name="Nichols A."/>
            <person name="Cepeda A.J."/>
            <person name="Yan W."/>
            <person name="Fan B."/>
            <person name="Jiang Y."/>
            <person name="Adhikari A."/>
            <person name="Zheng C.-J."/>
            <person name="Schuster L."/>
            <person name="Cowan T.M."/>
            <person name="Smanski M.J."/>
            <person name="Chevrette M.G."/>
            <person name="De Carvalho L.P.S."/>
            <person name="Shen B."/>
        </authorList>
    </citation>
    <scope>NUCLEOTIDE SEQUENCE [LARGE SCALE GENOMIC DNA]</scope>
    <source>
        <strain evidence="1 2">NPDC019275</strain>
    </source>
</reference>
<comment type="caution">
    <text evidence="1">The sequence shown here is derived from an EMBL/GenBank/DDBJ whole genome shotgun (WGS) entry which is preliminary data.</text>
</comment>
<dbReference type="RefSeq" id="WP_397093165.1">
    <property type="nucleotide sequence ID" value="NZ_JBIRYO010000013.1"/>
</dbReference>